<evidence type="ECO:0000313" key="2">
    <source>
        <dbReference type="EMBL" id="MFD0853493.1"/>
    </source>
</evidence>
<proteinExistence type="predicted"/>
<keyword evidence="3" id="KW-1185">Reference proteome</keyword>
<evidence type="ECO:0000256" key="1">
    <source>
        <dbReference type="SAM" id="MobiDB-lite"/>
    </source>
</evidence>
<gene>
    <name evidence="2" type="ORF">ACFQ07_14745</name>
</gene>
<feature type="non-terminal residue" evidence="2">
    <location>
        <position position="105"/>
    </location>
</feature>
<protein>
    <recommendedName>
        <fullName evidence="4">AP2-like integrase N-terminal domain-containing protein</fullName>
    </recommendedName>
</protein>
<reference evidence="3" key="1">
    <citation type="journal article" date="2019" name="Int. J. Syst. Evol. Microbiol.">
        <title>The Global Catalogue of Microorganisms (GCM) 10K type strain sequencing project: providing services to taxonomists for standard genome sequencing and annotation.</title>
        <authorList>
            <consortium name="The Broad Institute Genomics Platform"/>
            <consortium name="The Broad Institute Genome Sequencing Center for Infectious Disease"/>
            <person name="Wu L."/>
            <person name="Ma J."/>
        </authorList>
    </citation>
    <scope>NUCLEOTIDE SEQUENCE [LARGE SCALE GENOMIC DNA]</scope>
    <source>
        <strain evidence="3">JCM 31696</strain>
    </source>
</reference>
<dbReference type="Proteomes" id="UP001597083">
    <property type="component" value="Unassembled WGS sequence"/>
</dbReference>
<dbReference type="EMBL" id="JBHTIR010002212">
    <property type="protein sequence ID" value="MFD0853493.1"/>
    <property type="molecule type" value="Genomic_DNA"/>
</dbReference>
<feature type="compositionally biased region" description="Basic residues" evidence="1">
    <location>
        <begin position="21"/>
        <end position="30"/>
    </location>
</feature>
<evidence type="ECO:0008006" key="4">
    <source>
        <dbReference type="Google" id="ProtNLM"/>
    </source>
</evidence>
<feature type="compositionally biased region" description="Basic and acidic residues" evidence="1">
    <location>
        <begin position="1"/>
        <end position="20"/>
    </location>
</feature>
<sequence>MARVKDLWHSEVPDPDDPTKKIKRKTKRHPDRGGSKTAKRWLAVWIEPDGTEASKAFRIQDAAAKYARKQEEDIARDEYIDPRAGRHLFGPLARRWLRLRDVGAG</sequence>
<feature type="region of interest" description="Disordered" evidence="1">
    <location>
        <begin position="1"/>
        <end position="36"/>
    </location>
</feature>
<accession>A0ABW3CGP5</accession>
<organism evidence="2 3">
    <name type="scientific">Actinomadura adrarensis</name>
    <dbReference type="NCBI Taxonomy" id="1819600"/>
    <lineage>
        <taxon>Bacteria</taxon>
        <taxon>Bacillati</taxon>
        <taxon>Actinomycetota</taxon>
        <taxon>Actinomycetes</taxon>
        <taxon>Streptosporangiales</taxon>
        <taxon>Thermomonosporaceae</taxon>
        <taxon>Actinomadura</taxon>
    </lineage>
</organism>
<evidence type="ECO:0000313" key="3">
    <source>
        <dbReference type="Proteomes" id="UP001597083"/>
    </source>
</evidence>
<name>A0ABW3CGP5_9ACTN</name>
<comment type="caution">
    <text evidence="2">The sequence shown here is derived from an EMBL/GenBank/DDBJ whole genome shotgun (WGS) entry which is preliminary data.</text>
</comment>